<dbReference type="Gene3D" id="1.10.10.10">
    <property type="entry name" value="Winged helix-like DNA-binding domain superfamily/Winged helix DNA-binding domain"/>
    <property type="match status" value="1"/>
</dbReference>
<evidence type="ECO:0000256" key="5">
    <source>
        <dbReference type="ARBA" id="ARBA00023163"/>
    </source>
</evidence>
<dbReference type="InterPro" id="IPR036388">
    <property type="entry name" value="WH-like_DNA-bd_sf"/>
</dbReference>
<dbReference type="GO" id="GO:0000156">
    <property type="term" value="F:phosphorelay response regulator activity"/>
    <property type="evidence" value="ECO:0007669"/>
    <property type="project" value="TreeGrafter"/>
</dbReference>
<dbReference type="AlphaFoldDB" id="A0A2C8ETW8"/>
<evidence type="ECO:0000256" key="4">
    <source>
        <dbReference type="ARBA" id="ARBA00023125"/>
    </source>
</evidence>
<sequence>MFNIMIVEDDKTIANITADSLAKWRFNPILTNDFSKIDLEFIEKKPHLVLLDINLPDFDGFYWCKKIRETSNVPIIFISSRNTNMDMVMAMNMGGDDFVSKPYSMEVLVAKISALLRRTYNYVEMGPETLEHNGLFLNLQNGTAKFNDEIIDLSKNEYQLLQYLMRQTGKIVSREKLLRELWEDEHFVDDNTLTVNINRVRKKIAHAGLPNFIETKVGQGYIIP</sequence>
<dbReference type="SUPFAM" id="SSF46894">
    <property type="entry name" value="C-terminal effector domain of the bipartite response regulators"/>
    <property type="match status" value="1"/>
</dbReference>
<keyword evidence="2" id="KW-0902">Two-component regulatory system</keyword>
<gene>
    <name evidence="6" type="ORF">LABALGLTS371_10000</name>
</gene>
<dbReference type="GeneID" id="83549378"/>
<name>A0A2C8ETW8_9LACO</name>
<dbReference type="Pfam" id="PF00486">
    <property type="entry name" value="Trans_reg_C"/>
    <property type="match status" value="1"/>
</dbReference>
<dbReference type="PROSITE" id="PS50110">
    <property type="entry name" value="RESPONSE_REGULATORY"/>
    <property type="match status" value="1"/>
</dbReference>
<dbReference type="SUPFAM" id="SSF52172">
    <property type="entry name" value="CheY-like"/>
    <property type="match status" value="1"/>
</dbReference>
<evidence type="ECO:0000256" key="3">
    <source>
        <dbReference type="ARBA" id="ARBA00023015"/>
    </source>
</evidence>
<dbReference type="InterPro" id="IPR001789">
    <property type="entry name" value="Sig_transdc_resp-reg_receiver"/>
</dbReference>
<dbReference type="Pfam" id="PF00072">
    <property type="entry name" value="Response_reg"/>
    <property type="match status" value="1"/>
</dbReference>
<dbReference type="CDD" id="cd18159">
    <property type="entry name" value="REC_OmpR_NsrR-like"/>
    <property type="match status" value="1"/>
</dbReference>
<evidence type="ECO:0000313" key="6">
    <source>
        <dbReference type="EMBL" id="TWW11017.1"/>
    </source>
</evidence>
<dbReference type="GO" id="GO:0032993">
    <property type="term" value="C:protein-DNA complex"/>
    <property type="evidence" value="ECO:0007669"/>
    <property type="project" value="TreeGrafter"/>
</dbReference>
<dbReference type="InterPro" id="IPR001867">
    <property type="entry name" value="OmpR/PhoB-type_DNA-bd"/>
</dbReference>
<keyword evidence="1" id="KW-0597">Phosphoprotein</keyword>
<dbReference type="PROSITE" id="PS51755">
    <property type="entry name" value="OMPR_PHOB"/>
    <property type="match status" value="1"/>
</dbReference>
<dbReference type="Proteomes" id="UP000321659">
    <property type="component" value="Unassembled WGS sequence"/>
</dbReference>
<dbReference type="SMART" id="SM00862">
    <property type="entry name" value="Trans_reg_C"/>
    <property type="match status" value="1"/>
</dbReference>
<dbReference type="GO" id="GO:0000976">
    <property type="term" value="F:transcription cis-regulatory region binding"/>
    <property type="evidence" value="ECO:0007669"/>
    <property type="project" value="TreeGrafter"/>
</dbReference>
<dbReference type="SMART" id="SM00448">
    <property type="entry name" value="REC"/>
    <property type="match status" value="1"/>
</dbReference>
<dbReference type="InterPro" id="IPR016032">
    <property type="entry name" value="Sig_transdc_resp-reg_C-effctor"/>
</dbReference>
<proteinExistence type="predicted"/>
<evidence type="ECO:0000256" key="2">
    <source>
        <dbReference type="ARBA" id="ARBA00023012"/>
    </source>
</evidence>
<dbReference type="Gene3D" id="3.40.50.2300">
    <property type="match status" value="1"/>
</dbReference>
<reference evidence="6 7" key="1">
    <citation type="submission" date="2019-04" db="EMBL/GenBank/DDBJ databases">
        <title>In vitro growth and metabolic characteristics of meat-borne Lactobacillus algidus strains.</title>
        <authorList>
            <person name="Sade E."/>
            <person name="Per J."/>
            <person name="Tytti H."/>
            <person name="Johanna B.K."/>
        </authorList>
    </citation>
    <scope>NUCLEOTIDE SEQUENCE [LARGE SCALE GENOMIC DNA]</scope>
    <source>
        <strain evidence="6 7">LTS37-1</strain>
    </source>
</reference>
<dbReference type="RefSeq" id="WP_112251472.1">
    <property type="nucleotide sequence ID" value="NZ_CBCRTS010000011.1"/>
</dbReference>
<keyword evidence="4 6" id="KW-0238">DNA-binding</keyword>
<protein>
    <submittedName>
        <fullName evidence="6">DNA-binding response regulator</fullName>
    </submittedName>
</protein>
<dbReference type="GO" id="GO:0006355">
    <property type="term" value="P:regulation of DNA-templated transcription"/>
    <property type="evidence" value="ECO:0007669"/>
    <property type="project" value="InterPro"/>
</dbReference>
<dbReference type="InterPro" id="IPR011006">
    <property type="entry name" value="CheY-like_superfamily"/>
</dbReference>
<keyword evidence="5" id="KW-0804">Transcription</keyword>
<dbReference type="PANTHER" id="PTHR48111:SF43">
    <property type="entry name" value="STAGE 0 SPORULATION PROTEIN A HOMOLOG"/>
    <property type="match status" value="1"/>
</dbReference>
<organism evidence="6 7">
    <name type="scientific">Dellaglioa algida</name>
    <dbReference type="NCBI Taxonomy" id="105612"/>
    <lineage>
        <taxon>Bacteria</taxon>
        <taxon>Bacillati</taxon>
        <taxon>Bacillota</taxon>
        <taxon>Bacilli</taxon>
        <taxon>Lactobacillales</taxon>
        <taxon>Lactobacillaceae</taxon>
        <taxon>Dellaglioa</taxon>
    </lineage>
</organism>
<comment type="caution">
    <text evidence="6">The sequence shown here is derived from an EMBL/GenBank/DDBJ whole genome shotgun (WGS) entry which is preliminary data.</text>
</comment>
<dbReference type="InterPro" id="IPR039420">
    <property type="entry name" value="WalR-like"/>
</dbReference>
<dbReference type="CDD" id="cd00383">
    <property type="entry name" value="trans_reg_C"/>
    <property type="match status" value="1"/>
</dbReference>
<accession>A0A2C8ETW8</accession>
<dbReference type="EMBL" id="SRRQ01000006">
    <property type="protein sequence ID" value="TWW11017.1"/>
    <property type="molecule type" value="Genomic_DNA"/>
</dbReference>
<evidence type="ECO:0000313" key="7">
    <source>
        <dbReference type="Proteomes" id="UP000321659"/>
    </source>
</evidence>
<keyword evidence="3" id="KW-0805">Transcription regulation</keyword>
<dbReference type="PANTHER" id="PTHR48111">
    <property type="entry name" value="REGULATOR OF RPOS"/>
    <property type="match status" value="1"/>
</dbReference>
<evidence type="ECO:0000256" key="1">
    <source>
        <dbReference type="ARBA" id="ARBA00022553"/>
    </source>
</evidence>
<dbReference type="GO" id="GO:0005829">
    <property type="term" value="C:cytosol"/>
    <property type="evidence" value="ECO:0007669"/>
    <property type="project" value="TreeGrafter"/>
</dbReference>